<dbReference type="AlphaFoldDB" id="A0A0D7KGE9"/>
<protein>
    <submittedName>
        <fullName evidence="1">Uncharacterized protein</fullName>
    </submittedName>
</protein>
<keyword evidence="2" id="KW-1185">Reference proteome</keyword>
<dbReference type="PATRIC" id="fig|80878.5.peg.1571"/>
<reference evidence="1 2" key="1">
    <citation type="submission" date="2014-12" db="EMBL/GenBank/DDBJ databases">
        <title>Isolation of bacteria from lake water.</title>
        <authorList>
            <person name="Sheng K.-Y."/>
            <person name="Chin P.-S."/>
            <person name="Chan K.-G."/>
            <person name="Tan G.S."/>
        </authorList>
    </citation>
    <scope>NUCLEOTIDE SEQUENCE [LARGE SCALE GENOMIC DNA]</scope>
    <source>
        <strain evidence="1 2">KY4</strain>
    </source>
</reference>
<proteinExistence type="predicted"/>
<accession>A0A0D7KGE9</accession>
<organism evidence="1 2">
    <name type="scientific">Acidovorax temperans</name>
    <dbReference type="NCBI Taxonomy" id="80878"/>
    <lineage>
        <taxon>Bacteria</taxon>
        <taxon>Pseudomonadati</taxon>
        <taxon>Pseudomonadota</taxon>
        <taxon>Betaproteobacteria</taxon>
        <taxon>Burkholderiales</taxon>
        <taxon>Comamonadaceae</taxon>
        <taxon>Acidovorax</taxon>
    </lineage>
</organism>
<sequence>MDKIIVYVDDADHAQQLLAPLAAKEPASQRHWVLVACAPRMTHRVSKWVSHSARESWRNKWADKLFAQIIPGAGLQPSQVTTVLAKIPLAELTEQLQSQTQQACGRPAQVLDARKPRMGTEAQIGVNSSAERPSPPSSWPGVLGSLLTGCSTLWALALD</sequence>
<dbReference type="EMBL" id="JXYQ01000003">
    <property type="protein sequence ID" value="KJA12283.1"/>
    <property type="molecule type" value="Genomic_DNA"/>
</dbReference>
<comment type="caution">
    <text evidence="1">The sequence shown here is derived from an EMBL/GenBank/DDBJ whole genome shotgun (WGS) entry which is preliminary data.</text>
</comment>
<gene>
    <name evidence="1" type="ORF">RP29_01330</name>
</gene>
<evidence type="ECO:0000313" key="1">
    <source>
        <dbReference type="EMBL" id="KJA12283.1"/>
    </source>
</evidence>
<dbReference type="Proteomes" id="UP000032566">
    <property type="component" value="Unassembled WGS sequence"/>
</dbReference>
<dbReference type="STRING" id="80878.RP29_01330"/>
<dbReference type="RefSeq" id="WP_044395051.1">
    <property type="nucleotide sequence ID" value="NZ_JXYQ01000003.1"/>
</dbReference>
<dbReference type="OrthoDB" id="8903476at2"/>
<name>A0A0D7KGE9_9BURK</name>
<evidence type="ECO:0000313" key="2">
    <source>
        <dbReference type="Proteomes" id="UP000032566"/>
    </source>
</evidence>